<dbReference type="EMBL" id="UINC01042540">
    <property type="protein sequence ID" value="SVB45313.1"/>
    <property type="molecule type" value="Genomic_DNA"/>
</dbReference>
<evidence type="ECO:0000313" key="3">
    <source>
        <dbReference type="EMBL" id="SVB45313.1"/>
    </source>
</evidence>
<organism evidence="3">
    <name type="scientific">marine metagenome</name>
    <dbReference type="NCBI Taxonomy" id="408172"/>
    <lineage>
        <taxon>unclassified sequences</taxon>
        <taxon>metagenomes</taxon>
        <taxon>ecological metagenomes</taxon>
    </lineage>
</organism>
<dbReference type="AlphaFoldDB" id="A0A382E5R6"/>
<dbReference type="Gene3D" id="2.120.10.30">
    <property type="entry name" value="TolB, C-terminal domain"/>
    <property type="match status" value="3"/>
</dbReference>
<accession>A0A382E5R6</accession>
<dbReference type="Pfam" id="PF25021">
    <property type="entry name" value="TEN_NHL"/>
    <property type="match status" value="4"/>
</dbReference>
<dbReference type="PANTHER" id="PTHR46388:SF2">
    <property type="entry name" value="NHL REPEAT-CONTAINING PROTEIN 2"/>
    <property type="match status" value="1"/>
</dbReference>
<dbReference type="SMART" id="SM00135">
    <property type="entry name" value="LY"/>
    <property type="match status" value="3"/>
</dbReference>
<keyword evidence="1" id="KW-0677">Repeat</keyword>
<dbReference type="SUPFAM" id="SSF101898">
    <property type="entry name" value="NHL repeat"/>
    <property type="match status" value="1"/>
</dbReference>
<name>A0A382E5R6_9ZZZZ</name>
<dbReference type="InterPro" id="IPR011042">
    <property type="entry name" value="6-blade_b-propeller_TolB-like"/>
</dbReference>
<feature type="non-terminal residue" evidence="3">
    <location>
        <position position="452"/>
    </location>
</feature>
<dbReference type="InterPro" id="IPR056822">
    <property type="entry name" value="TEN_NHL"/>
</dbReference>
<feature type="domain" description="Teneurin NHL" evidence="2">
    <location>
        <begin position="346"/>
        <end position="397"/>
    </location>
</feature>
<evidence type="ECO:0000256" key="1">
    <source>
        <dbReference type="ARBA" id="ARBA00022737"/>
    </source>
</evidence>
<dbReference type="PROSITE" id="PS51125">
    <property type="entry name" value="NHL"/>
    <property type="match status" value="1"/>
</dbReference>
<gene>
    <name evidence="3" type="ORF">METZ01_LOCUS198167</name>
</gene>
<feature type="domain" description="Teneurin NHL" evidence="2">
    <location>
        <begin position="234"/>
        <end position="286"/>
    </location>
</feature>
<feature type="domain" description="Teneurin NHL" evidence="2">
    <location>
        <begin position="291"/>
        <end position="341"/>
    </location>
</feature>
<protein>
    <recommendedName>
        <fullName evidence="2">Teneurin NHL domain-containing protein</fullName>
    </recommendedName>
</protein>
<dbReference type="CDD" id="cd14953">
    <property type="entry name" value="NHL_like_1"/>
    <property type="match status" value="1"/>
</dbReference>
<proteinExistence type="predicted"/>
<sequence length="452" mass="47157">MKRVVILLLSIVCVSAQTDRNVKGKYGSTDFDEFPFDNNRTEKTFTRIPALFKSSIANSNPEFVSASTDSVNEDSAYVFNILTNDPDANSVTVSVASNPSWLSLTAKSGGTINDITLKWPVSLESGAKATETLIGSPAGIAFDSGGNLYFSDHGNSTIYKIDTNGGISIFAGIRSSGYSGDGGAATSAKLSAPAGIVFDSNWNLYIADTGNDRIRKVDTNGNISTFAGTGTEGYSGDGGAATSATFNFPYRVTFDSNGNLYIADYFNNRIRKVDTNGNISTFAGSSEGGYSGDGGAATSAKLSSPSGVAFDSNGNLYISSKNNHVIRKVDTSGNISTIAGTGTEGYSGDGGAATSAKLSQPWGVNVDASGNVYIADTENHRIRKVNTSGIISTFAGTGTEGYSGDGGAATSAKLNSSEYIIIQNNYYYIADYGNNRIRKIDSNGVITTIVGS</sequence>
<feature type="non-terminal residue" evidence="3">
    <location>
        <position position="1"/>
    </location>
</feature>
<dbReference type="InterPro" id="IPR001258">
    <property type="entry name" value="NHL_repeat"/>
</dbReference>
<evidence type="ECO:0000259" key="2">
    <source>
        <dbReference type="Pfam" id="PF25021"/>
    </source>
</evidence>
<dbReference type="PANTHER" id="PTHR46388">
    <property type="entry name" value="NHL REPEAT-CONTAINING PROTEIN 2"/>
    <property type="match status" value="1"/>
</dbReference>
<dbReference type="InterPro" id="IPR000033">
    <property type="entry name" value="LDLR_classB_rpt"/>
</dbReference>
<reference evidence="3" key="1">
    <citation type="submission" date="2018-05" db="EMBL/GenBank/DDBJ databases">
        <authorList>
            <person name="Lanie J.A."/>
            <person name="Ng W.-L."/>
            <person name="Kazmierczak K.M."/>
            <person name="Andrzejewski T.M."/>
            <person name="Davidsen T.M."/>
            <person name="Wayne K.J."/>
            <person name="Tettelin H."/>
            <person name="Glass J.I."/>
            <person name="Rusch D."/>
            <person name="Podicherti R."/>
            <person name="Tsui H.-C.T."/>
            <person name="Winkler M.E."/>
        </authorList>
    </citation>
    <scope>NUCLEOTIDE SEQUENCE</scope>
</reference>
<feature type="domain" description="Teneurin NHL" evidence="2">
    <location>
        <begin position="179"/>
        <end position="229"/>
    </location>
</feature>